<evidence type="ECO:0000256" key="1">
    <source>
        <dbReference type="SAM" id="Phobius"/>
    </source>
</evidence>
<feature type="transmembrane region" description="Helical" evidence="1">
    <location>
        <begin position="15"/>
        <end position="37"/>
    </location>
</feature>
<keyword evidence="1" id="KW-0812">Transmembrane</keyword>
<organism evidence="2 3">
    <name type="scientific">Tetrapyrgos nigripes</name>
    <dbReference type="NCBI Taxonomy" id="182062"/>
    <lineage>
        <taxon>Eukaryota</taxon>
        <taxon>Fungi</taxon>
        <taxon>Dikarya</taxon>
        <taxon>Basidiomycota</taxon>
        <taxon>Agaricomycotina</taxon>
        <taxon>Agaricomycetes</taxon>
        <taxon>Agaricomycetidae</taxon>
        <taxon>Agaricales</taxon>
        <taxon>Marasmiineae</taxon>
        <taxon>Marasmiaceae</taxon>
        <taxon>Tetrapyrgos</taxon>
    </lineage>
</organism>
<dbReference type="AlphaFoldDB" id="A0A8H5LHU0"/>
<dbReference type="PANTHER" id="PTHR14256">
    <property type="entry name" value="NADH-UBIQUINONE OXIDOREDUCTASE MLRQ SUBUNIT"/>
    <property type="match status" value="1"/>
</dbReference>
<evidence type="ECO:0000313" key="3">
    <source>
        <dbReference type="Proteomes" id="UP000559256"/>
    </source>
</evidence>
<dbReference type="PANTHER" id="PTHR14256:SF1">
    <property type="entry name" value="GEO09626P1"/>
    <property type="match status" value="1"/>
</dbReference>
<sequence>MSLNNNLRRNFMKNWFAAIPIWCIVGFVVSGGAWFMARSAMGPTIQWTKANPTPWNNIQANQGTKILEVNQKFDQKWKRDAL</sequence>
<accession>A0A8H5LHU0</accession>
<dbReference type="Pfam" id="PF06522">
    <property type="entry name" value="B12D"/>
    <property type="match status" value="1"/>
</dbReference>
<keyword evidence="3" id="KW-1185">Reference proteome</keyword>
<comment type="caution">
    <text evidence="2">The sequence shown here is derived from an EMBL/GenBank/DDBJ whole genome shotgun (WGS) entry which is preliminary data.</text>
</comment>
<protein>
    <submittedName>
        <fullName evidence="2">Uncharacterized protein</fullName>
    </submittedName>
</protein>
<keyword evidence="1" id="KW-1133">Transmembrane helix</keyword>
<reference evidence="2 3" key="1">
    <citation type="journal article" date="2020" name="ISME J.">
        <title>Uncovering the hidden diversity of litter-decomposition mechanisms in mushroom-forming fungi.</title>
        <authorList>
            <person name="Floudas D."/>
            <person name="Bentzer J."/>
            <person name="Ahren D."/>
            <person name="Johansson T."/>
            <person name="Persson P."/>
            <person name="Tunlid A."/>
        </authorList>
    </citation>
    <scope>NUCLEOTIDE SEQUENCE [LARGE SCALE GENOMIC DNA]</scope>
    <source>
        <strain evidence="2 3">CBS 291.85</strain>
    </source>
</reference>
<name>A0A8H5LHU0_9AGAR</name>
<keyword evidence="1" id="KW-0472">Membrane</keyword>
<dbReference type="InterPro" id="IPR010530">
    <property type="entry name" value="B12D"/>
</dbReference>
<proteinExistence type="predicted"/>
<dbReference type="Proteomes" id="UP000559256">
    <property type="component" value="Unassembled WGS sequence"/>
</dbReference>
<gene>
    <name evidence="2" type="ORF">D9758_007445</name>
</gene>
<evidence type="ECO:0000313" key="2">
    <source>
        <dbReference type="EMBL" id="KAF5357654.1"/>
    </source>
</evidence>
<dbReference type="EMBL" id="JAACJM010000050">
    <property type="protein sequence ID" value="KAF5357654.1"/>
    <property type="molecule type" value="Genomic_DNA"/>
</dbReference>
<dbReference type="OrthoDB" id="5511684at2759"/>